<gene>
    <name evidence="1" type="ORF">OIU77_025779</name>
</gene>
<name>A0ABQ9C0Z2_9ROSI</name>
<protein>
    <submittedName>
        <fullName evidence="1">Uncharacterized protein</fullName>
    </submittedName>
</protein>
<organism evidence="1 2">
    <name type="scientific">Salix suchowensis</name>
    <dbReference type="NCBI Taxonomy" id="1278906"/>
    <lineage>
        <taxon>Eukaryota</taxon>
        <taxon>Viridiplantae</taxon>
        <taxon>Streptophyta</taxon>
        <taxon>Embryophyta</taxon>
        <taxon>Tracheophyta</taxon>
        <taxon>Spermatophyta</taxon>
        <taxon>Magnoliopsida</taxon>
        <taxon>eudicotyledons</taxon>
        <taxon>Gunneridae</taxon>
        <taxon>Pentapetalae</taxon>
        <taxon>rosids</taxon>
        <taxon>fabids</taxon>
        <taxon>Malpighiales</taxon>
        <taxon>Salicaceae</taxon>
        <taxon>Saliceae</taxon>
        <taxon>Salix</taxon>
    </lineage>
</organism>
<evidence type="ECO:0000313" key="1">
    <source>
        <dbReference type="EMBL" id="KAJ6391889.1"/>
    </source>
</evidence>
<proteinExistence type="predicted"/>
<dbReference type="EMBL" id="JAPFFI010000006">
    <property type="protein sequence ID" value="KAJ6391889.1"/>
    <property type="molecule type" value="Genomic_DNA"/>
</dbReference>
<comment type="caution">
    <text evidence="1">The sequence shown here is derived from an EMBL/GenBank/DDBJ whole genome shotgun (WGS) entry which is preliminary data.</text>
</comment>
<reference evidence="1" key="1">
    <citation type="submission" date="2022-10" db="EMBL/GenBank/DDBJ databases">
        <authorList>
            <person name="Hyden B.L."/>
            <person name="Feng K."/>
            <person name="Yates T."/>
            <person name="Jawdy S."/>
            <person name="Smart L.B."/>
            <person name="Muchero W."/>
        </authorList>
    </citation>
    <scope>NUCLEOTIDE SEQUENCE</scope>
    <source>
        <tissue evidence="1">Shoot tip</tissue>
    </source>
</reference>
<evidence type="ECO:0000313" key="2">
    <source>
        <dbReference type="Proteomes" id="UP001141253"/>
    </source>
</evidence>
<dbReference type="Proteomes" id="UP001141253">
    <property type="component" value="Chromosome 2"/>
</dbReference>
<sequence>MSGPHGGVSSFARPPSRLVLEDGQGYPDYPDGPFAFLFALCRLLGCFGIMDELVDEGLGQFYDNYVDKSMRFFINPINWSVLSIQRLLGILFVEYGGETLRREQPQMDADSGLSDQ</sequence>
<keyword evidence="2" id="KW-1185">Reference proteome</keyword>
<accession>A0ABQ9C0Z2</accession>
<reference evidence="1" key="2">
    <citation type="journal article" date="2023" name="Int. J. Mol. Sci.">
        <title>De Novo Assembly and Annotation of 11 Diverse Shrub Willow (Salix) Genomes Reveals Novel Gene Organization in Sex-Linked Regions.</title>
        <authorList>
            <person name="Hyden B."/>
            <person name="Feng K."/>
            <person name="Yates T.B."/>
            <person name="Jawdy S."/>
            <person name="Cereghino C."/>
            <person name="Smart L.B."/>
            <person name="Muchero W."/>
        </authorList>
    </citation>
    <scope>NUCLEOTIDE SEQUENCE</scope>
    <source>
        <tissue evidence="1">Shoot tip</tissue>
    </source>
</reference>